<evidence type="ECO:0000256" key="1">
    <source>
        <dbReference type="SAM" id="MobiDB-lite"/>
    </source>
</evidence>
<name>A0A1F7J0T0_9BACT</name>
<accession>A0A1F7J0T0</accession>
<evidence type="ECO:0000313" key="3">
    <source>
        <dbReference type="Proteomes" id="UP000177141"/>
    </source>
</evidence>
<dbReference type="STRING" id="1802061.A3A93_05010"/>
<proteinExistence type="predicted"/>
<gene>
    <name evidence="2" type="ORF">A3A93_05010</name>
</gene>
<organism evidence="2 3">
    <name type="scientific">Candidatus Roizmanbacteria bacterium RIFCSPLOWO2_01_FULL_38_12</name>
    <dbReference type="NCBI Taxonomy" id="1802061"/>
    <lineage>
        <taxon>Bacteria</taxon>
        <taxon>Candidatus Roizmaniibacteriota</taxon>
    </lineage>
</organism>
<reference evidence="2 3" key="1">
    <citation type="journal article" date="2016" name="Nat. Commun.">
        <title>Thousands of microbial genomes shed light on interconnected biogeochemical processes in an aquifer system.</title>
        <authorList>
            <person name="Anantharaman K."/>
            <person name="Brown C.T."/>
            <person name="Hug L.A."/>
            <person name="Sharon I."/>
            <person name="Castelle C.J."/>
            <person name="Probst A.J."/>
            <person name="Thomas B.C."/>
            <person name="Singh A."/>
            <person name="Wilkins M.J."/>
            <person name="Karaoz U."/>
            <person name="Brodie E.L."/>
            <person name="Williams K.H."/>
            <person name="Hubbard S.S."/>
            <person name="Banfield J.F."/>
        </authorList>
    </citation>
    <scope>NUCLEOTIDE SEQUENCE [LARGE SCALE GENOMIC DNA]</scope>
</reference>
<sequence>MGNRIENCTYNDGKMCRRMGVCWKNELLNTQAMEGGSKNPDLTGGPGPYMSKSQLIGINNQIENNLDQCGESDKVSSNLNYWNSTKQNGGYLVDTGSQTLPGGWRSGSGAQPE</sequence>
<dbReference type="AlphaFoldDB" id="A0A1F7J0T0"/>
<evidence type="ECO:0000313" key="2">
    <source>
        <dbReference type="EMBL" id="OGK49192.1"/>
    </source>
</evidence>
<feature type="region of interest" description="Disordered" evidence="1">
    <location>
        <begin position="86"/>
        <end position="113"/>
    </location>
</feature>
<comment type="caution">
    <text evidence="2">The sequence shown here is derived from an EMBL/GenBank/DDBJ whole genome shotgun (WGS) entry which is preliminary data.</text>
</comment>
<protein>
    <submittedName>
        <fullName evidence="2">Uncharacterized protein</fullName>
    </submittedName>
</protein>
<dbReference type="Proteomes" id="UP000177141">
    <property type="component" value="Unassembled WGS sequence"/>
</dbReference>
<dbReference type="EMBL" id="MGAL01000004">
    <property type="protein sequence ID" value="OGK49192.1"/>
    <property type="molecule type" value="Genomic_DNA"/>
</dbReference>